<dbReference type="PANTHER" id="PTHR24177:SF103">
    <property type="entry name" value="PGG DOMAIN-CONTAINING PROTEIN"/>
    <property type="match status" value="1"/>
</dbReference>
<dbReference type="OMA" id="CECIAKD"/>
<dbReference type="Proteomes" id="UP000029981">
    <property type="component" value="Chromosome 5"/>
</dbReference>
<name>A0A0A0KQK1_CUCSA</name>
<organism evidence="4 5">
    <name type="scientific">Cucumis sativus</name>
    <name type="common">Cucumber</name>
    <dbReference type="NCBI Taxonomy" id="3659"/>
    <lineage>
        <taxon>Eukaryota</taxon>
        <taxon>Viridiplantae</taxon>
        <taxon>Streptophyta</taxon>
        <taxon>Embryophyta</taxon>
        <taxon>Tracheophyta</taxon>
        <taxon>Spermatophyta</taxon>
        <taxon>Magnoliopsida</taxon>
        <taxon>eudicotyledons</taxon>
        <taxon>Gunneridae</taxon>
        <taxon>Pentapetalae</taxon>
        <taxon>rosids</taxon>
        <taxon>fabids</taxon>
        <taxon>Cucurbitales</taxon>
        <taxon>Cucurbitaceae</taxon>
        <taxon>Benincaseae</taxon>
        <taxon>Cucumis</taxon>
    </lineage>
</organism>
<dbReference type="SMART" id="SM00248">
    <property type="entry name" value="ANK"/>
    <property type="match status" value="6"/>
</dbReference>
<evidence type="ECO:0000313" key="4">
    <source>
        <dbReference type="EMBL" id="KGN51164.1"/>
    </source>
</evidence>
<evidence type="ECO:0000259" key="3">
    <source>
        <dbReference type="Pfam" id="PF13962"/>
    </source>
</evidence>
<dbReference type="Gramene" id="KGN51164">
    <property type="protein sequence ID" value="KGN51164"/>
    <property type="gene ID" value="Csa_5G470050"/>
</dbReference>
<reference evidence="4 5" key="2">
    <citation type="journal article" date="2009" name="PLoS ONE">
        <title>An integrated genetic and cytogenetic map of the cucumber genome.</title>
        <authorList>
            <person name="Ren Y."/>
            <person name="Zhang Z."/>
            <person name="Liu J."/>
            <person name="Staub J.E."/>
            <person name="Han Y."/>
            <person name="Cheng Z."/>
            <person name="Li X."/>
            <person name="Lu J."/>
            <person name="Miao H."/>
            <person name="Kang H."/>
            <person name="Xie B."/>
            <person name="Gu X."/>
            <person name="Wang X."/>
            <person name="Du Y."/>
            <person name="Jin W."/>
            <person name="Huang S."/>
        </authorList>
    </citation>
    <scope>NUCLEOTIDE SEQUENCE [LARGE SCALE GENOMIC DNA]</scope>
    <source>
        <strain evidence="5">cv. 9930</strain>
    </source>
</reference>
<evidence type="ECO:0000313" key="5">
    <source>
        <dbReference type="Proteomes" id="UP000029981"/>
    </source>
</evidence>
<keyword evidence="2" id="KW-0812">Transmembrane</keyword>
<feature type="region of interest" description="Disordered" evidence="1">
    <location>
        <begin position="753"/>
        <end position="786"/>
    </location>
</feature>
<keyword evidence="5" id="KW-1185">Reference proteome</keyword>
<dbReference type="PANTHER" id="PTHR24177">
    <property type="entry name" value="CASKIN"/>
    <property type="match status" value="1"/>
</dbReference>
<evidence type="ECO:0000256" key="1">
    <source>
        <dbReference type="SAM" id="MobiDB-lite"/>
    </source>
</evidence>
<dbReference type="AlphaFoldDB" id="A0A0A0KQK1"/>
<feature type="domain" description="PGG" evidence="3">
    <location>
        <begin position="595"/>
        <end position="706"/>
    </location>
</feature>
<dbReference type="InterPro" id="IPR026961">
    <property type="entry name" value="PGG_dom"/>
</dbReference>
<dbReference type="eggNOG" id="KOG0504">
    <property type="taxonomic scope" value="Eukaryota"/>
</dbReference>
<dbReference type="EMBL" id="CM002926">
    <property type="protein sequence ID" value="KGN51164.1"/>
    <property type="molecule type" value="Genomic_DNA"/>
</dbReference>
<keyword evidence="2" id="KW-0472">Membrane</keyword>
<sequence length="786" mass="89605">MNNEEKEKLRHLLYTNVRIGNWKEVIKKCGEHVEGLALMLTHGNNTTLHLAAYDKKVKVVERLVRTICMFERKDILKIKNERGNTPLHVAASMGCARMCRIIGSVDEKLVDERNKDGETPLFLAALHDHKNAFYCLYNFCKMDQNRFESNSRRQIDGDTILHCILKNEQLDLAFQFIHNNNEAADWADKEGQTPLHVLATKPSLFRSGAHMTRWHCIVYYCFHVDELKPESEATEAKNPTKPMIPASSFPEHYATCIDFVKILWDKLLIIIGWKGVTERKEEMNPCNYNETEGLDLEIDVDKKTEIMEIHESDVPLDTQLLTRPERKPPSSNFPENYDTCINVFQLFLSPIMIILGFGFEEIRKLKEEKQKHLWSVQVMEKLLALSSPDKYDRTGDTPKLSNLQNDETLPYLFEGPSVRFNENQITNELSDLSNEDQITIETKLEIKGKAIGKEKPMLLAAKNGVVEMVMKLFERSPSAIRDSNQEKKNVVHLAAEHRQPHVYNFLLTKKSDLEILFRAVDKNGDSACHLAAHLKTDNPWQVNGPALQMQCEVKWYKYVRDSVEPNFFVKHNNKGVLARNIFYATHEELAKKGAEWFAKTADSCTVVAGLVVTVAYTSAMAAPGGNGNDGTSPFEMETGFYIYSIASLVALCLSSTSVIMFLGILTSRFDEKSFGFKLPGRLFIGLSSLFFSIVAMLVSFCAGHYFLLSHRLQNTAVIIYLATSLPVALFFIISQLPLFYDMLRAIFRKTPKRRSDDPIPLEQLNNSEKVEEDNKNNQSPKREQGP</sequence>
<feature type="transmembrane region" description="Helical" evidence="2">
    <location>
        <begin position="640"/>
        <end position="662"/>
    </location>
</feature>
<reference evidence="4 5" key="1">
    <citation type="journal article" date="2009" name="Nat. Genet.">
        <title>The genome of the cucumber, Cucumis sativus L.</title>
        <authorList>
            <person name="Huang S."/>
            <person name="Li R."/>
            <person name="Zhang Z."/>
            <person name="Li L."/>
            <person name="Gu X."/>
            <person name="Fan W."/>
            <person name="Lucas W.J."/>
            <person name="Wang X."/>
            <person name="Xie B."/>
            <person name="Ni P."/>
            <person name="Ren Y."/>
            <person name="Zhu H."/>
            <person name="Li J."/>
            <person name="Lin K."/>
            <person name="Jin W."/>
            <person name="Fei Z."/>
            <person name="Li G."/>
            <person name="Staub J."/>
            <person name="Kilian A."/>
            <person name="van der Vossen E.A."/>
            <person name="Wu Y."/>
            <person name="Guo J."/>
            <person name="He J."/>
            <person name="Jia Z."/>
            <person name="Ren Y."/>
            <person name="Tian G."/>
            <person name="Lu Y."/>
            <person name="Ruan J."/>
            <person name="Qian W."/>
            <person name="Wang M."/>
            <person name="Huang Q."/>
            <person name="Li B."/>
            <person name="Xuan Z."/>
            <person name="Cao J."/>
            <person name="Asan"/>
            <person name="Wu Z."/>
            <person name="Zhang J."/>
            <person name="Cai Q."/>
            <person name="Bai Y."/>
            <person name="Zhao B."/>
            <person name="Han Y."/>
            <person name="Li Y."/>
            <person name="Li X."/>
            <person name="Wang S."/>
            <person name="Shi Q."/>
            <person name="Liu S."/>
            <person name="Cho W.K."/>
            <person name="Kim J.Y."/>
            <person name="Xu Y."/>
            <person name="Heller-Uszynska K."/>
            <person name="Miao H."/>
            <person name="Cheng Z."/>
            <person name="Zhang S."/>
            <person name="Wu J."/>
            <person name="Yang Y."/>
            <person name="Kang H."/>
            <person name="Li M."/>
            <person name="Liang H."/>
            <person name="Ren X."/>
            <person name="Shi Z."/>
            <person name="Wen M."/>
            <person name="Jian M."/>
            <person name="Yang H."/>
            <person name="Zhang G."/>
            <person name="Yang Z."/>
            <person name="Chen R."/>
            <person name="Liu S."/>
            <person name="Li J."/>
            <person name="Ma L."/>
            <person name="Liu H."/>
            <person name="Zhou Y."/>
            <person name="Zhao J."/>
            <person name="Fang X."/>
            <person name="Li G."/>
            <person name="Fang L."/>
            <person name="Li Y."/>
            <person name="Liu D."/>
            <person name="Zheng H."/>
            <person name="Zhang Y."/>
            <person name="Qin N."/>
            <person name="Li Z."/>
            <person name="Yang G."/>
            <person name="Yang S."/>
            <person name="Bolund L."/>
            <person name="Kristiansen K."/>
            <person name="Zheng H."/>
            <person name="Li S."/>
            <person name="Zhang X."/>
            <person name="Yang H."/>
            <person name="Wang J."/>
            <person name="Sun R."/>
            <person name="Zhang B."/>
            <person name="Jiang S."/>
            <person name="Wang J."/>
            <person name="Du Y."/>
            <person name="Li S."/>
        </authorList>
    </citation>
    <scope>NUCLEOTIDE SEQUENCE [LARGE SCALE GENOMIC DNA]</scope>
    <source>
        <strain evidence="5">cv. 9930</strain>
    </source>
</reference>
<reference evidence="4 5" key="4">
    <citation type="journal article" date="2011" name="BMC Genomics">
        <title>RNA-Seq improves annotation of protein-coding genes in the cucumber genome.</title>
        <authorList>
            <person name="Li Z."/>
            <person name="Zhang Z."/>
            <person name="Yan P."/>
            <person name="Huang S."/>
            <person name="Fei Z."/>
            <person name="Lin K."/>
        </authorList>
    </citation>
    <scope>NUCLEOTIDE SEQUENCE [LARGE SCALE GENOMIC DNA]</scope>
    <source>
        <strain evidence="5">cv. 9930</strain>
    </source>
</reference>
<accession>A0A0A0KQK1</accession>
<dbReference type="GO" id="GO:0016020">
    <property type="term" value="C:membrane"/>
    <property type="evidence" value="ECO:0000318"/>
    <property type="project" value="GO_Central"/>
</dbReference>
<dbReference type="STRING" id="3659.A0A0A0KQK1"/>
<proteinExistence type="predicted"/>
<keyword evidence="2" id="KW-1133">Transmembrane helix</keyword>
<dbReference type="Gene3D" id="1.25.40.20">
    <property type="entry name" value="Ankyrin repeat-containing domain"/>
    <property type="match status" value="2"/>
</dbReference>
<protein>
    <recommendedName>
        <fullName evidence="3">PGG domain-containing protein</fullName>
    </recommendedName>
</protein>
<feature type="transmembrane region" description="Helical" evidence="2">
    <location>
        <begin position="682"/>
        <end position="706"/>
    </location>
</feature>
<feature type="transmembrane region" description="Helical" evidence="2">
    <location>
        <begin position="718"/>
        <end position="740"/>
    </location>
</feature>
<dbReference type="InterPro" id="IPR036770">
    <property type="entry name" value="Ankyrin_rpt-contain_sf"/>
</dbReference>
<dbReference type="InterPro" id="IPR002110">
    <property type="entry name" value="Ankyrin_rpt"/>
</dbReference>
<dbReference type="Pfam" id="PF13962">
    <property type="entry name" value="PGG"/>
    <property type="match status" value="1"/>
</dbReference>
<feature type="compositionally biased region" description="Basic and acidic residues" evidence="1">
    <location>
        <begin position="768"/>
        <end position="786"/>
    </location>
</feature>
<gene>
    <name evidence="4" type="ORF">Csa_5G470050</name>
</gene>
<reference evidence="4 5" key="3">
    <citation type="journal article" date="2010" name="BMC Genomics">
        <title>Transcriptome sequencing and comparative analysis of cucumber flowers with different sex types.</title>
        <authorList>
            <person name="Guo S."/>
            <person name="Zheng Y."/>
            <person name="Joung J.G."/>
            <person name="Liu S."/>
            <person name="Zhang Z."/>
            <person name="Crasta O.R."/>
            <person name="Sobral B.W."/>
            <person name="Xu Y."/>
            <person name="Huang S."/>
            <person name="Fei Z."/>
        </authorList>
    </citation>
    <scope>NUCLEOTIDE SEQUENCE [LARGE SCALE GENOMIC DNA]</scope>
    <source>
        <strain evidence="5">cv. 9930</strain>
    </source>
</reference>
<dbReference type="Pfam" id="PF00023">
    <property type="entry name" value="Ank"/>
    <property type="match status" value="1"/>
</dbReference>
<dbReference type="SUPFAM" id="SSF48403">
    <property type="entry name" value="Ankyrin repeat"/>
    <property type="match status" value="1"/>
</dbReference>
<evidence type="ECO:0000256" key="2">
    <source>
        <dbReference type="SAM" id="Phobius"/>
    </source>
</evidence>